<keyword evidence="1" id="KW-0175">Coiled coil</keyword>
<dbReference type="PANTHER" id="PTHR11566:SF67">
    <property type="entry name" value="DYNAMIN-LIKE 120 KDA PROTEIN, MITOCHONDRIAL"/>
    <property type="match status" value="1"/>
</dbReference>
<dbReference type="PROSITE" id="PS51718">
    <property type="entry name" value="G_DYNAMIN_2"/>
    <property type="match status" value="1"/>
</dbReference>
<dbReference type="PRINTS" id="PR00195">
    <property type="entry name" value="DYNAMIN"/>
</dbReference>
<organism evidence="3">
    <name type="scientific">Sipha flava</name>
    <name type="common">yellow sugarcane aphid</name>
    <dbReference type="NCBI Taxonomy" id="143950"/>
    <lineage>
        <taxon>Eukaryota</taxon>
        <taxon>Metazoa</taxon>
        <taxon>Ecdysozoa</taxon>
        <taxon>Arthropoda</taxon>
        <taxon>Hexapoda</taxon>
        <taxon>Insecta</taxon>
        <taxon>Pterygota</taxon>
        <taxon>Neoptera</taxon>
        <taxon>Paraneoptera</taxon>
        <taxon>Hemiptera</taxon>
        <taxon>Sternorrhyncha</taxon>
        <taxon>Aphidomorpha</taxon>
        <taxon>Aphidoidea</taxon>
        <taxon>Aphididae</taxon>
        <taxon>Sipha</taxon>
    </lineage>
</organism>
<dbReference type="GO" id="GO:0048312">
    <property type="term" value="P:intracellular distribution of mitochondria"/>
    <property type="evidence" value="ECO:0007669"/>
    <property type="project" value="TreeGrafter"/>
</dbReference>
<dbReference type="GO" id="GO:0005874">
    <property type="term" value="C:microtubule"/>
    <property type="evidence" value="ECO:0007669"/>
    <property type="project" value="TreeGrafter"/>
</dbReference>
<evidence type="ECO:0000259" key="2">
    <source>
        <dbReference type="PROSITE" id="PS51718"/>
    </source>
</evidence>
<dbReference type="CDD" id="cd08771">
    <property type="entry name" value="DLP_1"/>
    <property type="match status" value="1"/>
</dbReference>
<dbReference type="OrthoDB" id="415706at2759"/>
<proteinExistence type="predicted"/>
<feature type="domain" description="Dynamin-type G" evidence="2">
    <location>
        <begin position="259"/>
        <end position="513"/>
    </location>
</feature>
<dbReference type="Gene3D" id="3.40.50.300">
    <property type="entry name" value="P-loop containing nucleotide triphosphate hydrolases"/>
    <property type="match status" value="1"/>
</dbReference>
<dbReference type="InterPro" id="IPR027417">
    <property type="entry name" value="P-loop_NTPase"/>
</dbReference>
<evidence type="ECO:0000313" key="3">
    <source>
        <dbReference type="EMBL" id="MBY72820.1"/>
    </source>
</evidence>
<sequence>MEILACRRPVLVCILKNRKLIKKCNTHSHNQQRNMSHITQRRMNSNPLFRIHNPQLSRNFTVMRVLSSLLKIRYLFISGAIGSGVAVSKKYQEIMDSLPDLHWIKDVLPDDKQLKIIQDSLNSIFDDMKNVNLVSSDQLDKFKTWFEFQIDKANKDAERTNSEDKREIIIKVSPKIEAKEVSSDSREKIDKLQQEIIEMQLRYQKELEKLERENKELRKTLLLKNNQKVNLRKVKKSLIDMYSELLDELNDYDSSYQTQDHLPRVIVIGDQSSGKTSVLEMIAQARIFPRGAGEMMTRAPVKVTLSEGPYHVAQFKDSGREFDLTKESELAELRKEVEIRMKNSVSRGNSVSNEVISMTVRGPGLQRMVLVDLPGIISSVTQGMAPDTRECIRQMSTSYMSNPNAIILCIQDGSVDAERSNVTDLVSQIDQQGRRTILVLTKVDMAEKNMANADRINKILNGSLFPMKALGYFAVVTGKGNQDDSIDSIKEYEEKFFRNSKLFRYVKYLTILQ</sequence>
<dbReference type="GO" id="GO:0008053">
    <property type="term" value="P:mitochondrial fusion"/>
    <property type="evidence" value="ECO:0007669"/>
    <property type="project" value="TreeGrafter"/>
</dbReference>
<dbReference type="PANTHER" id="PTHR11566">
    <property type="entry name" value="DYNAMIN"/>
    <property type="match status" value="1"/>
</dbReference>
<dbReference type="Pfam" id="PF00350">
    <property type="entry name" value="Dynamin_N"/>
    <property type="match status" value="1"/>
</dbReference>
<accession>A0A2S2Q5E1</accession>
<dbReference type="GO" id="GO:0005758">
    <property type="term" value="C:mitochondrial intermembrane space"/>
    <property type="evidence" value="ECO:0007669"/>
    <property type="project" value="TreeGrafter"/>
</dbReference>
<dbReference type="GO" id="GO:0008017">
    <property type="term" value="F:microtubule binding"/>
    <property type="evidence" value="ECO:0007669"/>
    <property type="project" value="TreeGrafter"/>
</dbReference>
<dbReference type="InterPro" id="IPR001401">
    <property type="entry name" value="Dynamin_GTPase"/>
</dbReference>
<dbReference type="GO" id="GO:0000266">
    <property type="term" value="P:mitochondrial fission"/>
    <property type="evidence" value="ECO:0007669"/>
    <property type="project" value="TreeGrafter"/>
</dbReference>
<evidence type="ECO:0000256" key="1">
    <source>
        <dbReference type="SAM" id="Coils"/>
    </source>
</evidence>
<dbReference type="SUPFAM" id="SSF52540">
    <property type="entry name" value="P-loop containing nucleoside triphosphate hydrolases"/>
    <property type="match status" value="1"/>
</dbReference>
<protein>
    <submittedName>
        <fullName evidence="3">Dynamin-like protein</fullName>
    </submittedName>
</protein>
<dbReference type="GO" id="GO:0005525">
    <property type="term" value="F:GTP binding"/>
    <property type="evidence" value="ECO:0007669"/>
    <property type="project" value="InterPro"/>
</dbReference>
<dbReference type="EMBL" id="GGMS01003617">
    <property type="protein sequence ID" value="MBY72820.1"/>
    <property type="molecule type" value="Transcribed_RNA"/>
</dbReference>
<dbReference type="InterPro" id="IPR022812">
    <property type="entry name" value="Dynamin"/>
</dbReference>
<reference evidence="3" key="1">
    <citation type="submission" date="2018-04" db="EMBL/GenBank/DDBJ databases">
        <title>Transcriptome assembly of Sipha flava.</title>
        <authorList>
            <person name="Scully E.D."/>
            <person name="Geib S.M."/>
            <person name="Palmer N.A."/>
            <person name="Koch K."/>
            <person name="Bradshaw J."/>
            <person name="Heng-Moss T."/>
            <person name="Sarath G."/>
        </authorList>
    </citation>
    <scope>NUCLEOTIDE SEQUENCE</scope>
</reference>
<dbReference type="InterPro" id="IPR030381">
    <property type="entry name" value="G_DYNAMIN_dom"/>
</dbReference>
<dbReference type="SMART" id="SM00053">
    <property type="entry name" value="DYNc"/>
    <property type="match status" value="1"/>
</dbReference>
<feature type="coiled-coil region" evidence="1">
    <location>
        <begin position="175"/>
        <end position="227"/>
    </location>
</feature>
<dbReference type="AlphaFoldDB" id="A0A2S2Q5E1"/>
<name>A0A2S2Q5E1_9HEMI</name>
<dbReference type="GO" id="GO:0016559">
    <property type="term" value="P:peroxisome fission"/>
    <property type="evidence" value="ECO:0007669"/>
    <property type="project" value="TreeGrafter"/>
</dbReference>
<dbReference type="GO" id="GO:0031966">
    <property type="term" value="C:mitochondrial membrane"/>
    <property type="evidence" value="ECO:0007669"/>
    <property type="project" value="TreeGrafter"/>
</dbReference>
<dbReference type="InterPro" id="IPR045063">
    <property type="entry name" value="Dynamin_N"/>
</dbReference>
<gene>
    <name evidence="3" type="primary">OPA1</name>
    <name evidence="3" type="ORF">g.161087</name>
</gene>
<dbReference type="GO" id="GO:0003924">
    <property type="term" value="F:GTPase activity"/>
    <property type="evidence" value="ECO:0007669"/>
    <property type="project" value="InterPro"/>
</dbReference>
<dbReference type="GO" id="GO:0006897">
    <property type="term" value="P:endocytosis"/>
    <property type="evidence" value="ECO:0007669"/>
    <property type="project" value="TreeGrafter"/>
</dbReference>